<gene>
    <name evidence="2" type="ORF">TresaDRAFT_2191</name>
</gene>
<feature type="compositionally biased region" description="Basic and acidic residues" evidence="1">
    <location>
        <begin position="1"/>
        <end position="13"/>
    </location>
</feature>
<evidence type="ECO:0000313" key="3">
    <source>
        <dbReference type="Proteomes" id="UP000003571"/>
    </source>
</evidence>
<keyword evidence="3" id="KW-1185">Reference proteome</keyword>
<dbReference type="PATRIC" id="fig|907348.3.peg.1139"/>
<dbReference type="STRING" id="907348.TresaDRAFT_2191"/>
<feature type="region of interest" description="Disordered" evidence="1">
    <location>
        <begin position="1"/>
        <end position="20"/>
    </location>
</feature>
<dbReference type="Proteomes" id="UP000003571">
    <property type="component" value="Unassembled WGS sequence"/>
</dbReference>
<evidence type="ECO:0000256" key="1">
    <source>
        <dbReference type="SAM" id="MobiDB-lite"/>
    </source>
</evidence>
<name>H7EJU1_9SPIR</name>
<protein>
    <submittedName>
        <fullName evidence="2">Uncharacterized protein</fullName>
    </submittedName>
</protein>
<accession>H7EJU1</accession>
<dbReference type="eggNOG" id="ENOG5031DTW">
    <property type="taxonomic scope" value="Bacteria"/>
</dbReference>
<organism evidence="2 3">
    <name type="scientific">Treponema saccharophilum DSM 2985</name>
    <dbReference type="NCBI Taxonomy" id="907348"/>
    <lineage>
        <taxon>Bacteria</taxon>
        <taxon>Pseudomonadati</taxon>
        <taxon>Spirochaetota</taxon>
        <taxon>Spirochaetia</taxon>
        <taxon>Spirochaetales</taxon>
        <taxon>Treponemataceae</taxon>
        <taxon>Treponema</taxon>
    </lineage>
</organism>
<dbReference type="RefSeq" id="WP_002703648.1">
    <property type="nucleotide sequence ID" value="NZ_AGRW01000042.1"/>
</dbReference>
<reference evidence="2 3" key="1">
    <citation type="submission" date="2011-09" db="EMBL/GenBank/DDBJ databases">
        <title>The draft genome of Treponema saccharophilum DSM 2985.</title>
        <authorList>
            <consortium name="US DOE Joint Genome Institute (JGI-PGF)"/>
            <person name="Lucas S."/>
            <person name="Copeland A."/>
            <person name="Lapidus A."/>
            <person name="Glavina del Rio T."/>
            <person name="Dalin E."/>
            <person name="Tice H."/>
            <person name="Bruce D."/>
            <person name="Goodwin L."/>
            <person name="Pitluck S."/>
            <person name="Peters L."/>
            <person name="Kyrpides N."/>
            <person name="Mavromatis K."/>
            <person name="Ivanova N."/>
            <person name="Markowitz V."/>
            <person name="Cheng J.-F."/>
            <person name="Hugenholtz P."/>
            <person name="Woyke T."/>
            <person name="Wu D."/>
            <person name="Gronow S."/>
            <person name="Wellnitz S."/>
            <person name="Brambilla E."/>
            <person name="Klenk H.-P."/>
            <person name="Eisen J.A."/>
        </authorList>
    </citation>
    <scope>NUCLEOTIDE SEQUENCE [LARGE SCALE GENOMIC DNA]</scope>
    <source>
        <strain evidence="2 3">DSM 2985</strain>
    </source>
</reference>
<evidence type="ECO:0000313" key="2">
    <source>
        <dbReference type="EMBL" id="EIC02211.1"/>
    </source>
</evidence>
<comment type="caution">
    <text evidence="2">The sequence shown here is derived from an EMBL/GenBank/DDBJ whole genome shotgun (WGS) entry which is preliminary data.</text>
</comment>
<dbReference type="EMBL" id="AGRW01000042">
    <property type="protein sequence ID" value="EIC02211.1"/>
    <property type="molecule type" value="Genomic_DNA"/>
</dbReference>
<dbReference type="AlphaFoldDB" id="H7EJU1"/>
<sequence>MGEWSRELTERTRGAGSGDMMKSLDGRYGMLMEGGGKIRIVAVELKNYMPCPTDKTVAEYSGIDEMIRDGWAID</sequence>
<proteinExistence type="predicted"/>